<dbReference type="InterPro" id="IPR005135">
    <property type="entry name" value="Endo/exonuclease/phosphatase"/>
</dbReference>
<evidence type="ECO:0000259" key="3">
    <source>
        <dbReference type="Pfam" id="PF03372"/>
    </source>
</evidence>
<feature type="transmembrane region" description="Helical" evidence="2">
    <location>
        <begin position="592"/>
        <end position="615"/>
    </location>
</feature>
<feature type="transmembrane region" description="Helical" evidence="2">
    <location>
        <begin position="434"/>
        <end position="453"/>
    </location>
</feature>
<feature type="compositionally biased region" description="Basic and acidic residues" evidence="1">
    <location>
        <begin position="26"/>
        <end position="42"/>
    </location>
</feature>
<feature type="compositionally biased region" description="Basic and acidic residues" evidence="1">
    <location>
        <begin position="1"/>
        <end position="17"/>
    </location>
</feature>
<dbReference type="PANTHER" id="PTHR14859:SF1">
    <property type="entry name" value="PGAP2-INTERACTING PROTEIN"/>
    <property type="match status" value="1"/>
</dbReference>
<keyword evidence="2" id="KW-0472">Membrane</keyword>
<keyword evidence="4" id="KW-0378">Hydrolase</keyword>
<feature type="transmembrane region" description="Helical" evidence="2">
    <location>
        <begin position="403"/>
        <end position="422"/>
    </location>
</feature>
<dbReference type="SUPFAM" id="SSF56219">
    <property type="entry name" value="DNase I-like"/>
    <property type="match status" value="1"/>
</dbReference>
<keyword evidence="4" id="KW-0540">Nuclease</keyword>
<feature type="transmembrane region" description="Helical" evidence="2">
    <location>
        <begin position="465"/>
        <end position="485"/>
    </location>
</feature>
<comment type="caution">
    <text evidence="4">The sequence shown here is derived from an EMBL/GenBank/DDBJ whole genome shotgun (WGS) entry which is preliminary data.</text>
</comment>
<organism evidence="4 5">
    <name type="scientific">Oerskovia douganii</name>
    <dbReference type="NCBI Taxonomy" id="2762210"/>
    <lineage>
        <taxon>Bacteria</taxon>
        <taxon>Bacillati</taxon>
        <taxon>Actinomycetota</taxon>
        <taxon>Actinomycetes</taxon>
        <taxon>Micrococcales</taxon>
        <taxon>Cellulomonadaceae</taxon>
        <taxon>Oerskovia</taxon>
    </lineage>
</organism>
<feature type="transmembrane region" description="Helical" evidence="2">
    <location>
        <begin position="491"/>
        <end position="512"/>
    </location>
</feature>
<protein>
    <submittedName>
        <fullName evidence="4">Endonuclease/exonuclease/phosphatase family protein</fullName>
    </submittedName>
</protein>
<feature type="transmembrane region" description="Helical" evidence="2">
    <location>
        <begin position="559"/>
        <end position="580"/>
    </location>
</feature>
<feature type="transmembrane region" description="Helical" evidence="2">
    <location>
        <begin position="324"/>
        <end position="345"/>
    </location>
</feature>
<dbReference type="Proteomes" id="UP000822993">
    <property type="component" value="Unassembled WGS sequence"/>
</dbReference>
<feature type="transmembrane region" description="Helical" evidence="2">
    <location>
        <begin position="524"/>
        <end position="547"/>
    </location>
</feature>
<dbReference type="Pfam" id="PF03372">
    <property type="entry name" value="Exo_endo_phos"/>
    <property type="match status" value="1"/>
</dbReference>
<dbReference type="InterPro" id="IPR051916">
    <property type="entry name" value="GPI-anchor_lipid_remodeler"/>
</dbReference>
<proteinExistence type="predicted"/>
<feature type="domain" description="Endonuclease/exonuclease/phosphatase" evidence="3">
    <location>
        <begin position="710"/>
        <end position="933"/>
    </location>
</feature>
<dbReference type="GO" id="GO:0016020">
    <property type="term" value="C:membrane"/>
    <property type="evidence" value="ECO:0007669"/>
    <property type="project" value="GOC"/>
</dbReference>
<feature type="transmembrane region" description="Helical" evidence="2">
    <location>
        <begin position="667"/>
        <end position="685"/>
    </location>
</feature>
<keyword evidence="2" id="KW-0812">Transmembrane</keyword>
<dbReference type="GO" id="GO:0006506">
    <property type="term" value="P:GPI anchor biosynthetic process"/>
    <property type="evidence" value="ECO:0007669"/>
    <property type="project" value="TreeGrafter"/>
</dbReference>
<name>A0A9D5UFR3_9CELL</name>
<evidence type="ECO:0000313" key="5">
    <source>
        <dbReference type="Proteomes" id="UP000822993"/>
    </source>
</evidence>
<dbReference type="AlphaFoldDB" id="A0A9D5UFR3"/>
<accession>A0A9D5UFR3</accession>
<keyword evidence="2" id="KW-1133">Transmembrane helix</keyword>
<dbReference type="InterPro" id="IPR036691">
    <property type="entry name" value="Endo/exonu/phosph_ase_sf"/>
</dbReference>
<keyword evidence="5" id="KW-1185">Reference proteome</keyword>
<evidence type="ECO:0000256" key="2">
    <source>
        <dbReference type="SAM" id="Phobius"/>
    </source>
</evidence>
<feature type="transmembrane region" description="Helical" evidence="2">
    <location>
        <begin position="621"/>
        <end position="641"/>
    </location>
</feature>
<feature type="transmembrane region" description="Helical" evidence="2">
    <location>
        <begin position="286"/>
        <end position="312"/>
    </location>
</feature>
<sequence length="955" mass="96461">MTDEHRTNDPDPGDRRSPTGPPPTGREADPARPLTRAERRAAEQAALERQADSSWQPSPSTGTLPVSRPRTAALPLPGAPTAGPPATGGAAGRVTARTTAVRADTGTGPAQDTVATAREQAPAGAAAWERVEVPTETPTPVPVSAWRERAARFALAQPAKGGATPPAEHAAPATPAVAAAAERPAAPAVAVGTVGPVTAPAATPLVAPTPTGAAPGALATPDAVAPLAAPGSGSATPFPTRRQLSHAARHVTRLGRGNAARLLLLTVVTALAVEMIRASGPLLDRAFSAGVVVAAGTALVTYAAPALAVTIIAARLPISGRVTLGAVLALVAWRLGLQGLGIAAGSEGTLGSARYGLGLGGTALAVATLVIVAGFVSGVRPVPGDDSPERVGGAWSPLANGRMVALGVALGVLGAAGVSLLYGTWDAYWRTGLLAWAGPLALGGLAVVAAWLLRRDTAAPGARGLWVLGPYLALGIMVFGNPSFVSAQTGLPLTVAAGGVAVAALLVGLTTVRGTARSSRPGGSAVLALLGRVADLVAMLAVTVVVFVLPGRTEEVDGFLSWALLICVVGLAVASTDAVVHALTRPARDIGWLRLAGASTAVGLGLILPLLVYQLDYDVPLPVPNAVVPVAVALVLALAGLRRTPPLPASAAGTAAAARVAPPSVRVALPVVAGVAVLAAGGVVVQSIDLPDDAPAAATSTEQGLVVLDWNLHYGVSATPSVELDQVAATIRGSGAQVVALQEVSRGWVLGGGVDMATYLARATDMEVVFVGAADRQFGNAILWDPASVTVADVSRLALPYGAGPQYRSAISATVTPVDGSDATWSEGVRVTSVHLQHRRENTPTRLDQLDALFAAEPVDGPFVLAGDLNAEPGWEEIDLVESQGLLSGQDDAGNADDLTSPATAPRHRIDWVFGSGLTFERFQVLDDVSSDHRPLVAVVRPGEEKEAAAPETTG</sequence>
<evidence type="ECO:0000313" key="4">
    <source>
        <dbReference type="EMBL" id="MBE7700067.1"/>
    </source>
</evidence>
<gene>
    <name evidence="4" type="ORF">H9623_07070</name>
</gene>
<dbReference type="GO" id="GO:0004519">
    <property type="term" value="F:endonuclease activity"/>
    <property type="evidence" value="ECO:0007669"/>
    <property type="project" value="UniProtKB-KW"/>
</dbReference>
<evidence type="ECO:0000256" key="1">
    <source>
        <dbReference type="SAM" id="MobiDB-lite"/>
    </source>
</evidence>
<feature type="transmembrane region" description="Helical" evidence="2">
    <location>
        <begin position="262"/>
        <end position="280"/>
    </location>
</feature>
<feature type="compositionally biased region" description="Low complexity" evidence="1">
    <location>
        <begin position="68"/>
        <end position="91"/>
    </location>
</feature>
<dbReference type="RefSeq" id="WP_193719346.1">
    <property type="nucleotide sequence ID" value="NZ_JACSPN010000006.1"/>
</dbReference>
<keyword evidence="4" id="KW-0255">Endonuclease</keyword>
<dbReference type="Gene3D" id="3.60.10.10">
    <property type="entry name" value="Endonuclease/exonuclease/phosphatase"/>
    <property type="match status" value="1"/>
</dbReference>
<reference evidence="4 5" key="1">
    <citation type="submission" date="2020-08" db="EMBL/GenBank/DDBJ databases">
        <title>A Genomic Blueprint of the Chicken Gut Microbiome.</title>
        <authorList>
            <person name="Gilroy R."/>
            <person name="Ravi A."/>
            <person name="Getino M."/>
            <person name="Pursley I."/>
            <person name="Horton D.L."/>
            <person name="Alikhan N.-F."/>
            <person name="Baker D."/>
            <person name="Gharbi K."/>
            <person name="Hall N."/>
            <person name="Watson M."/>
            <person name="Adriaenssens E.M."/>
            <person name="Foster-Nyarko E."/>
            <person name="Jarju S."/>
            <person name="Secka A."/>
            <person name="Antonio M."/>
            <person name="Oren A."/>
            <person name="Chaudhuri R."/>
            <person name="La Ragione R.M."/>
            <person name="Hildebrand F."/>
            <person name="Pallen M.J."/>
        </authorList>
    </citation>
    <scope>NUCLEOTIDE SEQUENCE [LARGE SCALE GENOMIC DNA]</scope>
    <source>
        <strain evidence="4 5">Sa1BUA8</strain>
    </source>
</reference>
<feature type="region of interest" description="Disordered" evidence="1">
    <location>
        <begin position="1"/>
        <end position="91"/>
    </location>
</feature>
<feature type="transmembrane region" description="Helical" evidence="2">
    <location>
        <begin position="357"/>
        <end position="382"/>
    </location>
</feature>
<dbReference type="PANTHER" id="PTHR14859">
    <property type="entry name" value="CALCOFLUOR WHITE HYPERSENSITIVE PROTEIN PRECURSOR"/>
    <property type="match status" value="1"/>
</dbReference>
<dbReference type="EMBL" id="JACSPN010000006">
    <property type="protein sequence ID" value="MBE7700067.1"/>
    <property type="molecule type" value="Genomic_DNA"/>
</dbReference>
<feature type="compositionally biased region" description="Polar residues" evidence="1">
    <location>
        <begin position="52"/>
        <end position="64"/>
    </location>
</feature>